<comment type="cofactor">
    <cofactor evidence="1 9">
        <name>pyridoxal 5'-phosphate</name>
        <dbReference type="ChEBI" id="CHEBI:597326"/>
    </cofactor>
</comment>
<evidence type="ECO:0000256" key="8">
    <source>
        <dbReference type="ARBA" id="ARBA00047481"/>
    </source>
</evidence>
<evidence type="ECO:0000256" key="7">
    <source>
        <dbReference type="ARBA" id="ARBA00022898"/>
    </source>
</evidence>
<dbReference type="Pfam" id="PF00155">
    <property type="entry name" value="Aminotran_1_2"/>
    <property type="match status" value="1"/>
</dbReference>
<sequence length="370" mass="39218">MSAALARPELAAMPLYNAGLGEAAVRARYGLTQVAKLGSNENPWGPSPAVGEALAGLSAETWLYPDASCAPLREALAARTGVAAERIICGNGSEHIIEMIAEAFLTPGSTVLTLGPCFGLHEIYPLMMGAHVRKIPVTGVLEFDVPAWRETLGQGARVVMISNPSNPVGCLLDEAGLAALIDAAPKDALLVLDEAYYEYARHEPGYPDSLRLLAAQERPWLVLRTFSKAYGLAGLRVGYAMASSAALAGQLNKVRTPFPVNVAAQRAALAALGDDAHLAYVVAQTLQNRAALREALEARGLRCAPSAANFLYVSTKHPATALAEVLLSRGVIVKPWTEPGYESWFRVSVGTEAMQEMFLTALDAALEALA</sequence>
<keyword evidence="9" id="KW-0368">Histidine biosynthesis</keyword>
<evidence type="ECO:0000256" key="1">
    <source>
        <dbReference type="ARBA" id="ARBA00001933"/>
    </source>
</evidence>
<dbReference type="Proteomes" id="UP000553706">
    <property type="component" value="Unassembled WGS sequence"/>
</dbReference>
<dbReference type="InterPro" id="IPR001917">
    <property type="entry name" value="Aminotrans_II_pyridoxalP_BS"/>
</dbReference>
<name>A0A840VJ01_9PROT</name>
<dbReference type="InterPro" id="IPR015422">
    <property type="entry name" value="PyrdxlP-dep_Trfase_small"/>
</dbReference>
<gene>
    <name evidence="9" type="primary">hisC</name>
    <name evidence="11" type="ORF">HNP71_000463</name>
</gene>
<evidence type="ECO:0000256" key="9">
    <source>
        <dbReference type="HAMAP-Rule" id="MF_01023"/>
    </source>
</evidence>
<dbReference type="EC" id="2.6.1.9" evidence="9"/>
<dbReference type="GO" id="GO:0000105">
    <property type="term" value="P:L-histidine biosynthetic process"/>
    <property type="evidence" value="ECO:0007669"/>
    <property type="project" value="UniProtKB-UniRule"/>
</dbReference>
<keyword evidence="6 9" id="KW-0808">Transferase</keyword>
<keyword evidence="5 9" id="KW-0032">Aminotransferase</keyword>
<evidence type="ECO:0000256" key="6">
    <source>
        <dbReference type="ARBA" id="ARBA00022679"/>
    </source>
</evidence>
<evidence type="ECO:0000259" key="10">
    <source>
        <dbReference type="Pfam" id="PF00155"/>
    </source>
</evidence>
<organism evidence="11 12">
    <name type="scientific">Acidocella aromatica</name>
    <dbReference type="NCBI Taxonomy" id="1303579"/>
    <lineage>
        <taxon>Bacteria</taxon>
        <taxon>Pseudomonadati</taxon>
        <taxon>Pseudomonadota</taxon>
        <taxon>Alphaproteobacteria</taxon>
        <taxon>Acetobacterales</taxon>
        <taxon>Acidocellaceae</taxon>
        <taxon>Acidocella</taxon>
    </lineage>
</organism>
<evidence type="ECO:0000256" key="3">
    <source>
        <dbReference type="ARBA" id="ARBA00007970"/>
    </source>
</evidence>
<dbReference type="InterPro" id="IPR015421">
    <property type="entry name" value="PyrdxlP-dep_Trfase_major"/>
</dbReference>
<proteinExistence type="inferred from homology"/>
<evidence type="ECO:0000313" key="12">
    <source>
        <dbReference type="Proteomes" id="UP000553706"/>
    </source>
</evidence>
<dbReference type="EMBL" id="JACHFJ010000001">
    <property type="protein sequence ID" value="MBB5372239.1"/>
    <property type="molecule type" value="Genomic_DNA"/>
</dbReference>
<feature type="modified residue" description="N6-(pyridoxal phosphate)lysine" evidence="9">
    <location>
        <position position="228"/>
    </location>
</feature>
<dbReference type="Gene3D" id="3.40.640.10">
    <property type="entry name" value="Type I PLP-dependent aspartate aminotransferase-like (Major domain)"/>
    <property type="match status" value="1"/>
</dbReference>
<feature type="domain" description="Aminotransferase class I/classII large" evidence="10">
    <location>
        <begin position="33"/>
        <end position="362"/>
    </location>
</feature>
<evidence type="ECO:0000256" key="5">
    <source>
        <dbReference type="ARBA" id="ARBA00022576"/>
    </source>
</evidence>
<comment type="subunit">
    <text evidence="4 9">Homodimer.</text>
</comment>
<dbReference type="PROSITE" id="PS00599">
    <property type="entry name" value="AA_TRANSFER_CLASS_2"/>
    <property type="match status" value="1"/>
</dbReference>
<dbReference type="SUPFAM" id="SSF53383">
    <property type="entry name" value="PLP-dependent transferases"/>
    <property type="match status" value="1"/>
</dbReference>
<dbReference type="Gene3D" id="3.90.1150.10">
    <property type="entry name" value="Aspartate Aminotransferase, domain 1"/>
    <property type="match status" value="1"/>
</dbReference>
<dbReference type="InterPro" id="IPR050106">
    <property type="entry name" value="HistidinolP_aminotransfase"/>
</dbReference>
<accession>A0A840VJ01</accession>
<reference evidence="11 12" key="1">
    <citation type="submission" date="2020-08" db="EMBL/GenBank/DDBJ databases">
        <title>Genomic Encyclopedia of Type Strains, Phase IV (KMG-IV): sequencing the most valuable type-strain genomes for metagenomic binning, comparative biology and taxonomic classification.</title>
        <authorList>
            <person name="Goeker M."/>
        </authorList>
    </citation>
    <scope>NUCLEOTIDE SEQUENCE [LARGE SCALE GENOMIC DNA]</scope>
    <source>
        <strain evidence="11 12">DSM 27026</strain>
    </source>
</reference>
<dbReference type="HAMAP" id="MF_01023">
    <property type="entry name" value="HisC_aminotrans_2"/>
    <property type="match status" value="1"/>
</dbReference>
<evidence type="ECO:0000256" key="4">
    <source>
        <dbReference type="ARBA" id="ARBA00011738"/>
    </source>
</evidence>
<dbReference type="NCBIfam" id="TIGR01141">
    <property type="entry name" value="hisC"/>
    <property type="match status" value="1"/>
</dbReference>
<dbReference type="InterPro" id="IPR004839">
    <property type="entry name" value="Aminotransferase_I/II_large"/>
</dbReference>
<comment type="pathway">
    <text evidence="2 9">Amino-acid biosynthesis; L-histidine biosynthesis; L-histidine from 5-phospho-alpha-D-ribose 1-diphosphate: step 7/9.</text>
</comment>
<dbReference type="InterPro" id="IPR015424">
    <property type="entry name" value="PyrdxlP-dep_Trfase"/>
</dbReference>
<dbReference type="PANTHER" id="PTHR43643">
    <property type="entry name" value="HISTIDINOL-PHOSPHATE AMINOTRANSFERASE 2"/>
    <property type="match status" value="1"/>
</dbReference>
<evidence type="ECO:0000256" key="2">
    <source>
        <dbReference type="ARBA" id="ARBA00005011"/>
    </source>
</evidence>
<keyword evidence="7 9" id="KW-0663">Pyridoxal phosphate</keyword>
<protein>
    <recommendedName>
        <fullName evidence="9">Histidinol-phosphate aminotransferase</fullName>
        <ecNumber evidence="9">2.6.1.9</ecNumber>
    </recommendedName>
    <alternativeName>
        <fullName evidence="9">Imidazole acetol-phosphate transaminase</fullName>
    </alternativeName>
</protein>
<comment type="similarity">
    <text evidence="3 9">Belongs to the class-II pyridoxal-phosphate-dependent aminotransferase family. Histidinol-phosphate aminotransferase subfamily.</text>
</comment>
<dbReference type="PANTHER" id="PTHR43643:SF3">
    <property type="entry name" value="HISTIDINOL-PHOSPHATE AMINOTRANSFERASE"/>
    <property type="match status" value="1"/>
</dbReference>
<comment type="catalytic activity">
    <reaction evidence="8 9">
        <text>L-histidinol phosphate + 2-oxoglutarate = 3-(imidazol-4-yl)-2-oxopropyl phosphate + L-glutamate</text>
        <dbReference type="Rhea" id="RHEA:23744"/>
        <dbReference type="ChEBI" id="CHEBI:16810"/>
        <dbReference type="ChEBI" id="CHEBI:29985"/>
        <dbReference type="ChEBI" id="CHEBI:57766"/>
        <dbReference type="ChEBI" id="CHEBI:57980"/>
        <dbReference type="EC" id="2.6.1.9"/>
    </reaction>
</comment>
<dbReference type="GO" id="GO:0030170">
    <property type="term" value="F:pyridoxal phosphate binding"/>
    <property type="evidence" value="ECO:0007669"/>
    <property type="project" value="InterPro"/>
</dbReference>
<evidence type="ECO:0000313" key="11">
    <source>
        <dbReference type="EMBL" id="MBB5372239.1"/>
    </source>
</evidence>
<keyword evidence="9" id="KW-0028">Amino-acid biosynthesis</keyword>
<dbReference type="UniPathway" id="UPA00031">
    <property type="reaction ID" value="UER00012"/>
</dbReference>
<keyword evidence="12" id="KW-1185">Reference proteome</keyword>
<dbReference type="CDD" id="cd00609">
    <property type="entry name" value="AAT_like"/>
    <property type="match status" value="1"/>
</dbReference>
<dbReference type="RefSeq" id="WP_183265219.1">
    <property type="nucleotide sequence ID" value="NZ_JACHFJ010000001.1"/>
</dbReference>
<comment type="caution">
    <text evidence="11">The sequence shown here is derived from an EMBL/GenBank/DDBJ whole genome shotgun (WGS) entry which is preliminary data.</text>
</comment>
<dbReference type="InterPro" id="IPR005861">
    <property type="entry name" value="HisP_aminotrans"/>
</dbReference>
<dbReference type="GO" id="GO:0004400">
    <property type="term" value="F:histidinol-phosphate transaminase activity"/>
    <property type="evidence" value="ECO:0007669"/>
    <property type="project" value="UniProtKB-UniRule"/>
</dbReference>
<dbReference type="AlphaFoldDB" id="A0A840VJ01"/>